<dbReference type="Proteomes" id="UP000632740">
    <property type="component" value="Unassembled WGS sequence"/>
</dbReference>
<organism evidence="2 3">
    <name type="scientific">Cellulomonas chitinilytica</name>
    <dbReference type="NCBI Taxonomy" id="398759"/>
    <lineage>
        <taxon>Bacteria</taxon>
        <taxon>Bacillati</taxon>
        <taxon>Actinomycetota</taxon>
        <taxon>Actinomycetes</taxon>
        <taxon>Micrococcales</taxon>
        <taxon>Cellulomonadaceae</taxon>
        <taxon>Cellulomonas</taxon>
    </lineage>
</organism>
<proteinExistence type="predicted"/>
<evidence type="ECO:0000313" key="2">
    <source>
        <dbReference type="EMBL" id="GIG20527.1"/>
    </source>
</evidence>
<keyword evidence="3" id="KW-1185">Reference proteome</keyword>
<dbReference type="Pfam" id="PF24254">
    <property type="entry name" value="DUF7455"/>
    <property type="match status" value="1"/>
</dbReference>
<protein>
    <recommendedName>
        <fullName evidence="1">DUF7455 domain-containing protein</fullName>
    </recommendedName>
</protein>
<feature type="domain" description="DUF7455" evidence="1">
    <location>
        <begin position="9"/>
        <end position="61"/>
    </location>
</feature>
<evidence type="ECO:0000313" key="3">
    <source>
        <dbReference type="Proteomes" id="UP000632740"/>
    </source>
</evidence>
<dbReference type="AlphaFoldDB" id="A0A919U1I1"/>
<reference evidence="2" key="1">
    <citation type="submission" date="2021-01" db="EMBL/GenBank/DDBJ databases">
        <title>Whole genome shotgun sequence of Cellulomonas chitinilytica NBRC 110799.</title>
        <authorList>
            <person name="Komaki H."/>
            <person name="Tamura T."/>
        </authorList>
    </citation>
    <scope>NUCLEOTIDE SEQUENCE</scope>
    <source>
        <strain evidence="2">NBRC 110799</strain>
    </source>
</reference>
<name>A0A919U1I1_9CELL</name>
<dbReference type="InterPro" id="IPR055878">
    <property type="entry name" value="DUF7455"/>
</dbReference>
<gene>
    <name evidence="2" type="ORF">Cch01nite_12510</name>
</gene>
<sequence length="73" mass="7849">MTGTTTEPLTAADRCDRCGAQAYVRVVLPVGELLFCAHHAREHAPKFEAVATHVHDETQRLLEEHGAGAGAAR</sequence>
<evidence type="ECO:0000259" key="1">
    <source>
        <dbReference type="Pfam" id="PF24254"/>
    </source>
</evidence>
<dbReference type="EMBL" id="BONK01000003">
    <property type="protein sequence ID" value="GIG20527.1"/>
    <property type="molecule type" value="Genomic_DNA"/>
</dbReference>
<accession>A0A919U1I1</accession>
<comment type="caution">
    <text evidence="2">The sequence shown here is derived from an EMBL/GenBank/DDBJ whole genome shotgun (WGS) entry which is preliminary data.</text>
</comment>